<dbReference type="PANTHER" id="PTHR33361">
    <property type="entry name" value="GLR0591 PROTEIN"/>
    <property type="match status" value="1"/>
</dbReference>
<evidence type="ECO:0000313" key="1">
    <source>
        <dbReference type="EMBL" id="WNG43019.1"/>
    </source>
</evidence>
<accession>A0ABY9WGU9</accession>
<keyword evidence="2" id="KW-1185">Reference proteome</keyword>
<dbReference type="EMBL" id="CP043494">
    <property type="protein sequence ID" value="WNG43019.1"/>
    <property type="molecule type" value="Genomic_DNA"/>
</dbReference>
<evidence type="ECO:0000313" key="2">
    <source>
        <dbReference type="Proteomes" id="UP001611383"/>
    </source>
</evidence>
<reference evidence="1 2" key="1">
    <citation type="submission" date="2019-08" db="EMBL/GenBank/DDBJ databases">
        <title>Archangium and Cystobacter genomes.</title>
        <authorList>
            <person name="Chen I.-C.K."/>
            <person name="Wielgoss S."/>
        </authorList>
    </citation>
    <scope>NUCLEOTIDE SEQUENCE [LARGE SCALE GENOMIC DNA]</scope>
    <source>
        <strain evidence="1 2">Cbm 6</strain>
    </source>
</reference>
<proteinExistence type="predicted"/>
<dbReference type="InterPro" id="IPR010281">
    <property type="entry name" value="DUF885"/>
</dbReference>
<protein>
    <submittedName>
        <fullName evidence="1">DUF885 domain-containing protein</fullName>
    </submittedName>
</protein>
<sequence length="625" mass="69529">MHCGSQGTPARLPGLRVPGGGGTLGAPPFVRDPVILRTPLCCAALLLAFACAPRTGAGPAAATSAMAATPADAEYNRFAREYLDWYYAAHPVRATNLGLHAYDARLPDMSAGAFQRRAGELHGWLARLERLDRAGLTGDAVFDVRILENAIRAELLELEEERGWQRDPMLYNSTLASGLSSLSQREFAPVEERMRSLMARMAQLPEVVAAAKANLRDVPKPWAEQGLRDTRGTVGFLRTDLPKALEAQGLERVDAALRQEFSSALAKATAEVEGFARWQEQELLPKANGDFRLGRALFERKLALEEHVSLTAEQLRDINERAIREYQAKVASEAARVDAKKSPVAVMDALVHDHPTAEELIPTARKQLEACQRFVLEKGLMTLPSERLPTVRETPPYARMGFASMDTPGPFETRATEAFYNITNVEPGWTEEQKAQHLTYFNHAGLLGITVHEAMPGHFVQLLYEARIPTEVRKVFTPASLVEGWAHYVEQMMVDEGFGGGDPAVRLGQLRRALQRHARWHAGLSMHAFGESVEGAAKRYAEIAYFEPFPALREVQRGTFNPTYLYYALGRMQILKLREDYKRYLEARGQTFSLRDFHDRFLQLGLPVSLARQALMPGDTGPSLE</sequence>
<organism evidence="1 2">
    <name type="scientific">Archangium minus</name>
    <dbReference type="NCBI Taxonomy" id="83450"/>
    <lineage>
        <taxon>Bacteria</taxon>
        <taxon>Pseudomonadati</taxon>
        <taxon>Myxococcota</taxon>
        <taxon>Myxococcia</taxon>
        <taxon>Myxococcales</taxon>
        <taxon>Cystobacterineae</taxon>
        <taxon>Archangiaceae</taxon>
        <taxon>Archangium</taxon>
    </lineage>
</organism>
<dbReference type="PANTHER" id="PTHR33361:SF15">
    <property type="entry name" value="DUF885 FAMILY LIPOPROTEIN"/>
    <property type="match status" value="1"/>
</dbReference>
<name>A0ABY9WGU9_9BACT</name>
<gene>
    <name evidence="1" type="ORF">F0U60_02125</name>
</gene>
<dbReference type="Pfam" id="PF05960">
    <property type="entry name" value="DUF885"/>
    <property type="match status" value="1"/>
</dbReference>
<dbReference type="Proteomes" id="UP001611383">
    <property type="component" value="Chromosome"/>
</dbReference>